<dbReference type="PANTHER" id="PTHR43649">
    <property type="entry name" value="ARABINOSE-BINDING PROTEIN-RELATED"/>
    <property type="match status" value="1"/>
</dbReference>
<evidence type="ECO:0000256" key="2">
    <source>
        <dbReference type="SAM" id="SignalP"/>
    </source>
</evidence>
<reference evidence="4" key="2">
    <citation type="submission" date="2021-04" db="EMBL/GenBank/DDBJ databases">
        <authorList>
            <person name="Gilroy R."/>
        </authorList>
    </citation>
    <scope>NUCLEOTIDE SEQUENCE</scope>
    <source>
        <strain evidence="4">CHK179-7159</strain>
    </source>
</reference>
<dbReference type="PANTHER" id="PTHR43649:SF17">
    <property type="entry name" value="ABC TRANSPORTER SOLUTE BINDING PROTEIN-SUGAR TRANSPORT"/>
    <property type="match status" value="1"/>
</dbReference>
<dbReference type="InterPro" id="IPR022627">
    <property type="entry name" value="DUF3502"/>
</dbReference>
<feature type="domain" description="DUF3502" evidence="3">
    <location>
        <begin position="461"/>
        <end position="529"/>
    </location>
</feature>
<gene>
    <name evidence="4" type="ORF">H9717_00170</name>
</gene>
<keyword evidence="2" id="KW-0732">Signal</keyword>
<accession>A0A9D2I1I8</accession>
<dbReference type="Gene3D" id="3.40.190.10">
    <property type="entry name" value="Periplasmic binding protein-like II"/>
    <property type="match status" value="1"/>
</dbReference>
<protein>
    <submittedName>
        <fullName evidence="4">ABC transporter substrate-binding protein</fullName>
    </submittedName>
</protein>
<evidence type="ECO:0000259" key="3">
    <source>
        <dbReference type="Pfam" id="PF12010"/>
    </source>
</evidence>
<evidence type="ECO:0000256" key="1">
    <source>
        <dbReference type="SAM" id="MobiDB-lite"/>
    </source>
</evidence>
<feature type="chain" id="PRO_5038691334" evidence="2">
    <location>
        <begin position="24"/>
        <end position="531"/>
    </location>
</feature>
<sequence length="531" mass="58911">MKKRMKKLAALLLSGVLAMGILSGCGSSGSSETTAESAASSQESAGTESSASQEAASTGTVDTSEHVDLKMYLIGDRTPDFDEVYAEINKILEEKLNCSISVDFLSWGEHDTKYSLLFSSGEDFDLIFTASSWCHYEQTVALGGFYPLSEEFIQTYAPGIWDVVPEVAWDQAKIDGQIYMVPNYSNEFGQDVLAVRGDLMEQYGIDEITNWDELKAFYMACAENGMYASQGGPWYQYFQAQGLSTTGGAPNAGELVLYNTQDPSDLNFYYLLDWDGFTDYCHQVKELADAGCWSSDVLNSNDERQTGLLTGRTAGMIWNLGSCLTYGKQANSEHPEWNVTLADPVADMPKKVNPYINNGMAININSQHKERAMMVLNEFYTNPEVYDLAMLGIEGKHWEAVGDDQYRVIDETNYGVSNNCNWGWNNANIQRTEYIENRTALDDTYDAMEAEWNANIKEAHPYDGFNFDSTKVSTQFAAVEAAMGNYYQPLINGLVDDVDASIEALRSALESAGIRDVLAEMESQAATYVEE</sequence>
<dbReference type="Pfam" id="PF12010">
    <property type="entry name" value="DUF3502"/>
    <property type="match status" value="1"/>
</dbReference>
<evidence type="ECO:0000313" key="5">
    <source>
        <dbReference type="Proteomes" id="UP000886858"/>
    </source>
</evidence>
<proteinExistence type="predicted"/>
<dbReference type="AlphaFoldDB" id="A0A9D2I1I8"/>
<dbReference type="InterPro" id="IPR050490">
    <property type="entry name" value="Bact_solute-bd_prot1"/>
</dbReference>
<organism evidence="4 5">
    <name type="scientific">Candidatus Eisenbergiella merdipullorum</name>
    <dbReference type="NCBI Taxonomy" id="2838553"/>
    <lineage>
        <taxon>Bacteria</taxon>
        <taxon>Bacillati</taxon>
        <taxon>Bacillota</taxon>
        <taxon>Clostridia</taxon>
        <taxon>Lachnospirales</taxon>
        <taxon>Lachnospiraceae</taxon>
        <taxon>Eisenbergiella</taxon>
    </lineage>
</organism>
<dbReference type="PROSITE" id="PS51257">
    <property type="entry name" value="PROKAR_LIPOPROTEIN"/>
    <property type="match status" value="1"/>
</dbReference>
<feature type="region of interest" description="Disordered" evidence="1">
    <location>
        <begin position="28"/>
        <end position="62"/>
    </location>
</feature>
<comment type="caution">
    <text evidence="4">The sequence shown here is derived from an EMBL/GenBank/DDBJ whole genome shotgun (WGS) entry which is preliminary data.</text>
</comment>
<evidence type="ECO:0000313" key="4">
    <source>
        <dbReference type="EMBL" id="HJA91536.1"/>
    </source>
</evidence>
<dbReference type="EMBL" id="DWYY01000002">
    <property type="protein sequence ID" value="HJA91536.1"/>
    <property type="molecule type" value="Genomic_DNA"/>
</dbReference>
<dbReference type="Proteomes" id="UP000886858">
    <property type="component" value="Unassembled WGS sequence"/>
</dbReference>
<feature type="compositionally biased region" description="Low complexity" evidence="1">
    <location>
        <begin position="28"/>
        <end position="60"/>
    </location>
</feature>
<reference evidence="4" key="1">
    <citation type="journal article" date="2021" name="PeerJ">
        <title>Extensive microbial diversity within the chicken gut microbiome revealed by metagenomics and culture.</title>
        <authorList>
            <person name="Gilroy R."/>
            <person name="Ravi A."/>
            <person name="Getino M."/>
            <person name="Pursley I."/>
            <person name="Horton D.L."/>
            <person name="Alikhan N.F."/>
            <person name="Baker D."/>
            <person name="Gharbi K."/>
            <person name="Hall N."/>
            <person name="Watson M."/>
            <person name="Adriaenssens E.M."/>
            <person name="Foster-Nyarko E."/>
            <person name="Jarju S."/>
            <person name="Secka A."/>
            <person name="Antonio M."/>
            <person name="Oren A."/>
            <person name="Chaudhuri R.R."/>
            <person name="La Ragione R."/>
            <person name="Hildebrand F."/>
            <person name="Pallen M.J."/>
        </authorList>
    </citation>
    <scope>NUCLEOTIDE SEQUENCE</scope>
    <source>
        <strain evidence="4">CHK179-7159</strain>
    </source>
</reference>
<feature type="signal peptide" evidence="2">
    <location>
        <begin position="1"/>
        <end position="23"/>
    </location>
</feature>
<dbReference type="SUPFAM" id="SSF53850">
    <property type="entry name" value="Periplasmic binding protein-like II"/>
    <property type="match status" value="1"/>
</dbReference>
<name>A0A9D2I1I8_9FIRM</name>